<proteinExistence type="predicted"/>
<organism evidence="1 2">
    <name type="scientific">Streptomyces albiflavescens</name>
    <dbReference type="NCBI Taxonomy" id="1623582"/>
    <lineage>
        <taxon>Bacteria</taxon>
        <taxon>Bacillati</taxon>
        <taxon>Actinomycetota</taxon>
        <taxon>Actinomycetes</taxon>
        <taxon>Kitasatosporales</taxon>
        <taxon>Streptomycetaceae</taxon>
        <taxon>Streptomyces</taxon>
    </lineage>
</organism>
<evidence type="ECO:0000313" key="2">
    <source>
        <dbReference type="Proteomes" id="UP000600365"/>
    </source>
</evidence>
<protein>
    <submittedName>
        <fullName evidence="1">Uncharacterized protein</fullName>
    </submittedName>
</protein>
<sequence>MSEYINFVGSVAVSPTLNPSEVRYLERFAATRRMSRASGPYSTIETGRLVIPDGDILDVNTPPTGQPGLSCQWVPANDGTRIEWNRRSKFRFADEWLAYIIDHFLAPDAVLAQELSNPVEGRYYAPEFADFTFDHTLNGSVDAYSEFGERWQLVVNGNAVSLQGV</sequence>
<dbReference type="Proteomes" id="UP000600365">
    <property type="component" value="Unassembled WGS sequence"/>
</dbReference>
<evidence type="ECO:0000313" key="1">
    <source>
        <dbReference type="EMBL" id="GGN90587.1"/>
    </source>
</evidence>
<accession>A0A917YD47</accession>
<dbReference type="EMBL" id="BMMM01000024">
    <property type="protein sequence ID" value="GGN90587.1"/>
    <property type="molecule type" value="Genomic_DNA"/>
</dbReference>
<comment type="caution">
    <text evidence="1">The sequence shown here is derived from an EMBL/GenBank/DDBJ whole genome shotgun (WGS) entry which is preliminary data.</text>
</comment>
<gene>
    <name evidence="1" type="ORF">GCM10011579_086600</name>
</gene>
<dbReference type="AlphaFoldDB" id="A0A917YD47"/>
<keyword evidence="2" id="KW-1185">Reference proteome</keyword>
<name>A0A917YD47_9ACTN</name>
<dbReference type="RefSeq" id="WP_189191621.1">
    <property type="nucleotide sequence ID" value="NZ_BMMM01000024.1"/>
</dbReference>
<reference evidence="1 2" key="1">
    <citation type="journal article" date="2014" name="Int. J. Syst. Evol. Microbiol.">
        <title>Complete genome sequence of Corynebacterium casei LMG S-19264T (=DSM 44701T), isolated from a smear-ripened cheese.</title>
        <authorList>
            <consortium name="US DOE Joint Genome Institute (JGI-PGF)"/>
            <person name="Walter F."/>
            <person name="Albersmeier A."/>
            <person name="Kalinowski J."/>
            <person name="Ruckert C."/>
        </authorList>
    </citation>
    <scope>NUCLEOTIDE SEQUENCE [LARGE SCALE GENOMIC DNA]</scope>
    <source>
        <strain evidence="1 2">CGMCC 4.7111</strain>
    </source>
</reference>